<keyword evidence="2" id="KW-0732">Signal</keyword>
<dbReference type="InterPro" id="IPR039426">
    <property type="entry name" value="TonB-dep_rcpt-like"/>
</dbReference>
<dbReference type="EMBL" id="JBBMFL010000006">
    <property type="protein sequence ID" value="MEQ2544634.1"/>
    <property type="molecule type" value="Genomic_DNA"/>
</dbReference>
<name>A0ABV1GW46_9BACT</name>
<dbReference type="PROSITE" id="PS00018">
    <property type="entry name" value="EF_HAND_1"/>
    <property type="match status" value="1"/>
</dbReference>
<evidence type="ECO:0000313" key="5">
    <source>
        <dbReference type="Proteomes" id="UP001460202"/>
    </source>
</evidence>
<feature type="signal peptide" evidence="2">
    <location>
        <begin position="1"/>
        <end position="25"/>
    </location>
</feature>
<accession>A0ABV1GW46</accession>
<keyword evidence="1" id="KW-1134">Transmembrane beta strand</keyword>
<proteinExistence type="inferred from homology"/>
<dbReference type="Proteomes" id="UP001460202">
    <property type="component" value="Unassembled WGS sequence"/>
</dbReference>
<dbReference type="NCBIfam" id="TIGR04056">
    <property type="entry name" value="OMP_RagA_SusC"/>
    <property type="match status" value="1"/>
</dbReference>
<dbReference type="NCBIfam" id="TIGR04057">
    <property type="entry name" value="SusC_RagA_signa"/>
    <property type="match status" value="1"/>
</dbReference>
<reference evidence="4 5" key="1">
    <citation type="submission" date="2024-03" db="EMBL/GenBank/DDBJ databases">
        <title>Human intestinal bacterial collection.</title>
        <authorList>
            <person name="Pauvert C."/>
            <person name="Hitch T.C.A."/>
            <person name="Clavel T."/>
        </authorList>
    </citation>
    <scope>NUCLEOTIDE SEQUENCE [LARGE SCALE GENOMIC DNA]</scope>
    <source>
        <strain evidence="4 5">CLA-KB-H122</strain>
    </source>
</reference>
<keyword evidence="1" id="KW-0812">Transmembrane</keyword>
<dbReference type="InterPro" id="IPR023996">
    <property type="entry name" value="TonB-dep_OMP_SusC/RagA"/>
</dbReference>
<comment type="caution">
    <text evidence="4">The sequence shown here is derived from an EMBL/GenBank/DDBJ whole genome shotgun (WGS) entry which is preliminary data.</text>
</comment>
<dbReference type="InterPro" id="IPR018247">
    <property type="entry name" value="EF_Hand_1_Ca_BS"/>
</dbReference>
<dbReference type="SUPFAM" id="SSF56935">
    <property type="entry name" value="Porins"/>
    <property type="match status" value="1"/>
</dbReference>
<keyword evidence="1" id="KW-0813">Transport</keyword>
<sequence>MRIQIKHTVLLLAALVAFPCGVLTAQEIRTPDAGAVSAKGAVTDAAGEPLYQVEITDPAGKILGTTDLYGRFELRTDVPSLCFRTAGYGNVSLPVSPDMKVTMRTDASSKDDLLDYGYGVVRRRGTLSEAVSAIRGRQLEDVPNASLSQLLEGQILGLGTLEYSSDPGNAGVYKYVRGISSTQGTQPLFVVDGIVMQDYNIEYLTAAEIDNIVLLKDAAATAIYGLKGANGVIVINTKSGLPGTFDVRVTADFSLQQIARKPEKTSSYEYASLRNQAWENDGSMGAAPFSADQMARIRSGNDPLYPDNDYYNNFVRNFGTMERLGVSLSGGSQRTRVWSNINFMNQTSLLKQETDEYAAAPRRFWVNFRAKIDVDISKHVRAFAGVSGNVRNDRLAGNSYTNESIYGSIFQQPPTMIGPTTEDGRVTTMETLSVPTYGILNRSGYTKYTGMYASTYAGVTVDLDFVTRGLSVTGKLAFQSSNDRYNYMTQDFSRYYYDYTKGDFVQLGSNLNTNLTGGASGMFQYAISYIAQLDYKRSFGKHAAEAHLYTYFTNEQLDDVNADYPAVGFPHDDHNTGLNLSYAYDDRYVVGATFGLTASDVFSRSNRYTFVPSFSAAWVASNEAFLRDVKWLSLLKVRASYGEVALDDFEVGNYRYMYEDYIKKNGDVRLLGNPDLEPEIHKIQNYGLDLGLWNKLNLTFDYFSRRTDNMLIEGGVRIPAYQGIYVANYQKVNEGKMKNRGVELGVSYATDLGRGWGIHAGVNYTHAKNEVIYTGEMPYPGDGSGYKGYACSYRVDGYPLGQQFGYLVDRSNGSGYISTDEELAKYTKMYSGIGIPRKGDLIYKDVNGDGAINEKDLSPIGKGTLPTGFTTIRAGFSWKGLELDLMFQGVTGYYGSVAYQTERDASGVYNDLHKAAWTPERFAAGQEIKYPALSYNSASTSSEDSDFNIVDRSFWRLKNASLSYTLPARLMRNAGIKRLKIVLSGQNLFTVSGLDSKVIDPETGSMTKLPPMRVINLGVKLDF</sequence>
<keyword evidence="1" id="KW-0472">Membrane</keyword>
<dbReference type="PROSITE" id="PS52016">
    <property type="entry name" value="TONB_DEPENDENT_REC_3"/>
    <property type="match status" value="1"/>
</dbReference>
<comment type="similarity">
    <text evidence="1">Belongs to the TonB-dependent receptor family.</text>
</comment>
<dbReference type="InterPro" id="IPR023997">
    <property type="entry name" value="TonB-dep_OMP_SusC/RagA_CS"/>
</dbReference>
<evidence type="ECO:0000259" key="3">
    <source>
        <dbReference type="Pfam" id="PF07715"/>
    </source>
</evidence>
<evidence type="ECO:0000256" key="2">
    <source>
        <dbReference type="SAM" id="SignalP"/>
    </source>
</evidence>
<keyword evidence="5" id="KW-1185">Reference proteome</keyword>
<gene>
    <name evidence="4" type="ORF">WMO46_06695</name>
</gene>
<dbReference type="InterPro" id="IPR037066">
    <property type="entry name" value="Plug_dom_sf"/>
</dbReference>
<dbReference type="RefSeq" id="WP_349094042.1">
    <property type="nucleotide sequence ID" value="NZ_JBBMFL010000006.1"/>
</dbReference>
<dbReference type="InterPro" id="IPR012910">
    <property type="entry name" value="Plug_dom"/>
</dbReference>
<feature type="domain" description="TonB-dependent receptor plug" evidence="3">
    <location>
        <begin position="128"/>
        <end position="232"/>
    </location>
</feature>
<protein>
    <submittedName>
        <fullName evidence="4">SusC/RagA family TonB-linked outer membrane protein</fullName>
    </submittedName>
</protein>
<evidence type="ECO:0000313" key="4">
    <source>
        <dbReference type="EMBL" id="MEQ2544634.1"/>
    </source>
</evidence>
<evidence type="ECO:0000256" key="1">
    <source>
        <dbReference type="PROSITE-ProRule" id="PRU01360"/>
    </source>
</evidence>
<dbReference type="Pfam" id="PF07715">
    <property type="entry name" value="Plug"/>
    <property type="match status" value="1"/>
</dbReference>
<feature type="chain" id="PRO_5046553646" evidence="2">
    <location>
        <begin position="26"/>
        <end position="1023"/>
    </location>
</feature>
<keyword evidence="1" id="KW-0998">Cell outer membrane</keyword>
<comment type="subcellular location">
    <subcellularLocation>
        <location evidence="1">Cell outer membrane</location>
        <topology evidence="1">Multi-pass membrane protein</topology>
    </subcellularLocation>
</comment>
<organism evidence="4 5">
    <name type="scientific">Alistipes intestinihominis</name>
    <dbReference type="NCBI Taxonomy" id="3133172"/>
    <lineage>
        <taxon>Bacteria</taxon>
        <taxon>Pseudomonadati</taxon>
        <taxon>Bacteroidota</taxon>
        <taxon>Bacteroidia</taxon>
        <taxon>Bacteroidales</taxon>
        <taxon>Rikenellaceae</taxon>
        <taxon>Alistipes</taxon>
    </lineage>
</organism>
<dbReference type="Gene3D" id="2.170.130.10">
    <property type="entry name" value="TonB-dependent receptor, plug domain"/>
    <property type="match status" value="1"/>
</dbReference>